<evidence type="ECO:0000313" key="2">
    <source>
        <dbReference type="EMBL" id="CAD8334903.1"/>
    </source>
</evidence>
<sequence>MHLLRKASSASWMRLMKSPTVSMLQSQYSTTPALDVRRKLVGSPIANQPLTLFRDDCLRRDLCNEDGTRRAGVHWVLSFAMNADQGTQPPNLRTISVYRVSGEGIDFCVKKGSVLSNQLVDPKNEAGLPVSMLHLQGRYVEGEMTQQWRGDGMCYPMPLDTVLPLLPSWSVSAMVGSTRLEAEDGGGDEAERSLVKNKAHTTEVMQRARVEAESGKLSFEEQDASMQALRFVPYRLECMSGGPETIMWERLQWKRAEPNSENSEDWKNAEWNTPDGLLPH</sequence>
<evidence type="ECO:0000256" key="1">
    <source>
        <dbReference type="SAM" id="MobiDB-lite"/>
    </source>
</evidence>
<accession>A0A7R9ZN09</accession>
<protein>
    <recommendedName>
        <fullName evidence="3">Pyridoxal 5'-phosphate synthase</fullName>
    </recommendedName>
</protein>
<organism evidence="2">
    <name type="scientific">Craspedostauros australis</name>
    <dbReference type="NCBI Taxonomy" id="1486917"/>
    <lineage>
        <taxon>Eukaryota</taxon>
        <taxon>Sar</taxon>
        <taxon>Stramenopiles</taxon>
        <taxon>Ochrophyta</taxon>
        <taxon>Bacillariophyta</taxon>
        <taxon>Bacillariophyceae</taxon>
        <taxon>Bacillariophycidae</taxon>
        <taxon>Naviculales</taxon>
        <taxon>Naviculaceae</taxon>
        <taxon>Craspedostauros</taxon>
    </lineage>
</organism>
<dbReference type="EMBL" id="HBEF01011099">
    <property type="protein sequence ID" value="CAD8334903.1"/>
    <property type="molecule type" value="Transcribed_RNA"/>
</dbReference>
<gene>
    <name evidence="2" type="ORF">CAUS1442_LOCUS7008</name>
</gene>
<name>A0A7R9ZN09_9STRA</name>
<evidence type="ECO:0008006" key="3">
    <source>
        <dbReference type="Google" id="ProtNLM"/>
    </source>
</evidence>
<proteinExistence type="predicted"/>
<feature type="region of interest" description="Disordered" evidence="1">
    <location>
        <begin position="257"/>
        <end position="280"/>
    </location>
</feature>
<feature type="compositionally biased region" description="Basic and acidic residues" evidence="1">
    <location>
        <begin position="257"/>
        <end position="268"/>
    </location>
</feature>
<reference evidence="2" key="1">
    <citation type="submission" date="2021-01" db="EMBL/GenBank/DDBJ databases">
        <authorList>
            <person name="Corre E."/>
            <person name="Pelletier E."/>
            <person name="Niang G."/>
            <person name="Scheremetjew M."/>
            <person name="Finn R."/>
            <person name="Kale V."/>
            <person name="Holt S."/>
            <person name="Cochrane G."/>
            <person name="Meng A."/>
            <person name="Brown T."/>
            <person name="Cohen L."/>
        </authorList>
    </citation>
    <scope>NUCLEOTIDE SEQUENCE</scope>
    <source>
        <strain evidence="2">CCMP3328</strain>
    </source>
</reference>
<dbReference type="AlphaFoldDB" id="A0A7R9ZN09"/>